<dbReference type="InterPro" id="IPR035892">
    <property type="entry name" value="C2_domain_sf"/>
</dbReference>
<keyword evidence="3" id="KW-1185">Reference proteome</keyword>
<comment type="caution">
    <text evidence="2">The sequence shown here is derived from an EMBL/GenBank/DDBJ whole genome shotgun (WGS) entry which is preliminary data.</text>
</comment>
<dbReference type="InterPro" id="IPR051634">
    <property type="entry name" value="Extended_Synaptotagmin"/>
</dbReference>
<accession>V8PBK7</accession>
<dbReference type="GO" id="GO:0005544">
    <property type="term" value="F:calcium-dependent phospholipid binding"/>
    <property type="evidence" value="ECO:0007669"/>
    <property type="project" value="TreeGrafter"/>
</dbReference>
<dbReference type="SUPFAM" id="SSF49562">
    <property type="entry name" value="C2 domain (Calcium/lipid-binding domain, CaLB)"/>
    <property type="match status" value="1"/>
</dbReference>
<dbReference type="InterPro" id="IPR000008">
    <property type="entry name" value="C2_dom"/>
</dbReference>
<dbReference type="GO" id="GO:0005789">
    <property type="term" value="C:endoplasmic reticulum membrane"/>
    <property type="evidence" value="ECO:0007669"/>
    <property type="project" value="TreeGrafter"/>
</dbReference>
<dbReference type="GO" id="GO:0005509">
    <property type="term" value="F:calcium ion binding"/>
    <property type="evidence" value="ECO:0007669"/>
    <property type="project" value="TreeGrafter"/>
</dbReference>
<feature type="non-terminal residue" evidence="2">
    <location>
        <position position="1"/>
    </location>
</feature>
<reference evidence="2 3" key="1">
    <citation type="journal article" date="2013" name="Proc. Natl. Acad. Sci. U.S.A.">
        <title>The king cobra genome reveals dynamic gene evolution and adaptation in the snake venom system.</title>
        <authorList>
            <person name="Vonk F.J."/>
            <person name="Casewell N.R."/>
            <person name="Henkel C.V."/>
            <person name="Heimberg A.M."/>
            <person name="Jansen H.J."/>
            <person name="McCleary R.J."/>
            <person name="Kerkkamp H.M."/>
            <person name="Vos R.A."/>
            <person name="Guerreiro I."/>
            <person name="Calvete J.J."/>
            <person name="Wuster W."/>
            <person name="Woods A.E."/>
            <person name="Logan J.M."/>
            <person name="Harrison R.A."/>
            <person name="Castoe T.A."/>
            <person name="de Koning A.P."/>
            <person name="Pollock D.D."/>
            <person name="Yandell M."/>
            <person name="Calderon D."/>
            <person name="Renjifo C."/>
            <person name="Currier R.B."/>
            <person name="Salgado D."/>
            <person name="Pla D."/>
            <person name="Sanz L."/>
            <person name="Hyder A.S."/>
            <person name="Ribeiro J.M."/>
            <person name="Arntzen J.W."/>
            <person name="van den Thillart G.E."/>
            <person name="Boetzer M."/>
            <person name="Pirovano W."/>
            <person name="Dirks R.P."/>
            <person name="Spaink H.P."/>
            <person name="Duboule D."/>
            <person name="McGlinn E."/>
            <person name="Kini R.M."/>
            <person name="Richardson M.K."/>
        </authorList>
    </citation>
    <scope>NUCLEOTIDE SEQUENCE</scope>
    <source>
        <tissue evidence="2">Blood</tissue>
    </source>
</reference>
<organism evidence="2 3">
    <name type="scientific">Ophiophagus hannah</name>
    <name type="common">King cobra</name>
    <name type="synonym">Naja hannah</name>
    <dbReference type="NCBI Taxonomy" id="8665"/>
    <lineage>
        <taxon>Eukaryota</taxon>
        <taxon>Metazoa</taxon>
        <taxon>Chordata</taxon>
        <taxon>Craniata</taxon>
        <taxon>Vertebrata</taxon>
        <taxon>Euteleostomi</taxon>
        <taxon>Lepidosauria</taxon>
        <taxon>Squamata</taxon>
        <taxon>Bifurcata</taxon>
        <taxon>Unidentata</taxon>
        <taxon>Episquamata</taxon>
        <taxon>Toxicofera</taxon>
        <taxon>Serpentes</taxon>
        <taxon>Colubroidea</taxon>
        <taxon>Elapidae</taxon>
        <taxon>Elapinae</taxon>
        <taxon>Ophiophagus</taxon>
    </lineage>
</organism>
<dbReference type="GO" id="GO:0035091">
    <property type="term" value="F:phosphatidylinositol binding"/>
    <property type="evidence" value="ECO:0007669"/>
    <property type="project" value="TreeGrafter"/>
</dbReference>
<evidence type="ECO:0000259" key="1">
    <source>
        <dbReference type="Pfam" id="PF00168"/>
    </source>
</evidence>
<protein>
    <submittedName>
        <fullName evidence="2">Extended synaptotagmin-1</fullName>
    </submittedName>
</protein>
<dbReference type="AlphaFoldDB" id="V8PBK7"/>
<sequence>MIPRTIQRGLAGFTVRCGRTLVYEYCGGPPSTQKRKRERRGGGENGFVPMPLSQMQLHARSLTTSVARFLNGLQPSTGLWARGWSPLNLKSNGRDAPDSYVSLILLPDKSRVTKKKTTVQKKTVNPEFNEKKLEAYVKNSASFMSRGEPIGKVWNGAAAVCVPLIAVGFLPGEFQARDFFLLRFSSRYTLTSPKRTSRKVLPSGQLNGAECLLARCLSCHQCRATAPLIMEPAHHSHKSSSLPYCTLTTTTEAPCQFWAKKHCKMQSHDRWMPQAGLNAAPVAESPKCSRVTVGGLPPRSKDLSWHEDPLPPPPLLPSFTARFQAHLPLDGLFQCFLLSQAIQSSPAAPSSRTVCMLFAGRVCLLGVESPTAFHHAKPSLPSSSSRLYHASVLLALCASHSHCCNLLDGKKEAEELRQQPFDFQNALPTF</sequence>
<name>V8PBK7_OPHHA</name>
<dbReference type="Gene3D" id="2.60.40.150">
    <property type="entry name" value="C2 domain"/>
    <property type="match status" value="1"/>
</dbReference>
<proteinExistence type="predicted"/>
<dbReference type="EMBL" id="AZIM01000294">
    <property type="protein sequence ID" value="ETE71919.1"/>
    <property type="molecule type" value="Genomic_DNA"/>
</dbReference>
<dbReference type="GO" id="GO:0031210">
    <property type="term" value="F:phosphatidylcholine binding"/>
    <property type="evidence" value="ECO:0007669"/>
    <property type="project" value="TreeGrafter"/>
</dbReference>
<evidence type="ECO:0000313" key="3">
    <source>
        <dbReference type="Proteomes" id="UP000018936"/>
    </source>
</evidence>
<dbReference type="Pfam" id="PF00168">
    <property type="entry name" value="C2"/>
    <property type="match status" value="1"/>
</dbReference>
<gene>
    <name evidence="2" type="primary">Esyt1</name>
    <name evidence="2" type="ORF">L345_02274</name>
</gene>
<dbReference type="PANTHER" id="PTHR45761">
    <property type="entry name" value="EXTENDED SYNAPTOTAGMIN-LIKE PROTEIN 2, ISOFORM C"/>
    <property type="match status" value="1"/>
</dbReference>
<dbReference type="GO" id="GO:0008429">
    <property type="term" value="F:phosphatidylethanolamine binding"/>
    <property type="evidence" value="ECO:0007669"/>
    <property type="project" value="TreeGrafter"/>
</dbReference>
<feature type="domain" description="C2" evidence="1">
    <location>
        <begin position="92"/>
        <end position="131"/>
    </location>
</feature>
<evidence type="ECO:0000313" key="2">
    <source>
        <dbReference type="EMBL" id="ETE71919.1"/>
    </source>
</evidence>
<dbReference type="PANTHER" id="PTHR45761:SF3">
    <property type="entry name" value="EXTENDED SYNAPTOTAGMIN-1"/>
    <property type="match status" value="1"/>
</dbReference>
<dbReference type="Proteomes" id="UP000018936">
    <property type="component" value="Unassembled WGS sequence"/>
</dbReference>